<protein>
    <submittedName>
        <fullName evidence="2">Uncharacterized protein</fullName>
    </submittedName>
</protein>
<comment type="caution">
    <text evidence="2">The sequence shown here is derived from an EMBL/GenBank/DDBJ whole genome shotgun (WGS) entry which is preliminary data.</text>
</comment>
<proteinExistence type="predicted"/>
<feature type="region of interest" description="Disordered" evidence="1">
    <location>
        <begin position="124"/>
        <end position="145"/>
    </location>
</feature>
<dbReference type="AlphaFoldDB" id="A0AAD3M2U8"/>
<sequence>MIQQLATSLKDYVIDSEIDWKKLYDQEKRCTKTAPIKDQFNRVYEELKKEPKNKLCETVLSLCKSSITICEELEEYTPQKKWGEKRTKEMIEKIKKLNDDALVFYSESKATLGSSALASKPPMMYKAESDSSGHKSAGQRATENARFRVEQSQEQLKQAWQSYEKFVENAEKNQKDLDQILIELQECKITEIDFDTKIKMLVKGLDAMGRVKEQWEKMVRFFQMVSNIVQTSLSKTLHNFITTSDGIKTLSYNGKLFSKDLLYIQAFEASNIASLVHMISGAYTEVSNKYLMDRVSGLGRLMAMDKEKPEFHQERQKLQDSCWAAQDGILKLVLKNKEEFQRKTDARMKKIEGKLKPFCQLFHLRRLRESKNLFRQASEKEKKVTTDSS</sequence>
<dbReference type="PANTHER" id="PTHR33488">
    <property type="entry name" value="ZGC:162509"/>
    <property type="match status" value="1"/>
</dbReference>
<dbReference type="PANTHER" id="PTHR33488:SF2">
    <property type="entry name" value="EARLY ENDOSOME ANTIGEN 1-LIKE"/>
    <property type="match status" value="1"/>
</dbReference>
<dbReference type="Proteomes" id="UP001279410">
    <property type="component" value="Unassembled WGS sequence"/>
</dbReference>
<name>A0AAD3M2U8_LATJO</name>
<evidence type="ECO:0000313" key="3">
    <source>
        <dbReference type="Proteomes" id="UP001279410"/>
    </source>
</evidence>
<evidence type="ECO:0000313" key="2">
    <source>
        <dbReference type="EMBL" id="GLD45859.1"/>
    </source>
</evidence>
<dbReference type="EMBL" id="BRZM01000001">
    <property type="protein sequence ID" value="GLD45859.1"/>
    <property type="molecule type" value="Genomic_DNA"/>
</dbReference>
<evidence type="ECO:0000256" key="1">
    <source>
        <dbReference type="SAM" id="MobiDB-lite"/>
    </source>
</evidence>
<accession>A0AAD3M2U8</accession>
<reference evidence="2" key="1">
    <citation type="submission" date="2022-08" db="EMBL/GenBank/DDBJ databases">
        <title>Genome sequencing of akame (Lates japonicus).</title>
        <authorList>
            <person name="Hashiguchi Y."/>
            <person name="Takahashi H."/>
        </authorList>
    </citation>
    <scope>NUCLEOTIDE SEQUENCE</scope>
    <source>
        <strain evidence="2">Kochi</strain>
    </source>
</reference>
<gene>
    <name evidence="2" type="ORF">AKAME5_000030400</name>
</gene>
<keyword evidence="3" id="KW-1185">Reference proteome</keyword>
<organism evidence="2 3">
    <name type="scientific">Lates japonicus</name>
    <name type="common">Japanese lates</name>
    <dbReference type="NCBI Taxonomy" id="270547"/>
    <lineage>
        <taxon>Eukaryota</taxon>
        <taxon>Metazoa</taxon>
        <taxon>Chordata</taxon>
        <taxon>Craniata</taxon>
        <taxon>Vertebrata</taxon>
        <taxon>Euteleostomi</taxon>
        <taxon>Actinopterygii</taxon>
        <taxon>Neopterygii</taxon>
        <taxon>Teleostei</taxon>
        <taxon>Neoteleostei</taxon>
        <taxon>Acanthomorphata</taxon>
        <taxon>Carangaria</taxon>
        <taxon>Carangaria incertae sedis</taxon>
        <taxon>Centropomidae</taxon>
        <taxon>Lates</taxon>
    </lineage>
</organism>